<dbReference type="Proteomes" id="UP000565711">
    <property type="component" value="Unassembled WGS sequence"/>
</dbReference>
<evidence type="ECO:0000256" key="4">
    <source>
        <dbReference type="SAM" id="SignalP"/>
    </source>
</evidence>
<keyword evidence="1 4" id="KW-0732">Signal</keyword>
<evidence type="ECO:0000256" key="1">
    <source>
        <dbReference type="ARBA" id="ARBA00022729"/>
    </source>
</evidence>
<feature type="chain" id="PRO_5039634406" description="Low molecular weight antigen MTB12-like C-terminal domain-containing protein" evidence="4">
    <location>
        <begin position="27"/>
        <end position="172"/>
    </location>
</feature>
<evidence type="ECO:0000313" key="7">
    <source>
        <dbReference type="Proteomes" id="UP000565711"/>
    </source>
</evidence>
<evidence type="ECO:0000256" key="3">
    <source>
        <dbReference type="SAM" id="MobiDB-lite"/>
    </source>
</evidence>
<comment type="caution">
    <text evidence="6">The sequence shown here is derived from an EMBL/GenBank/DDBJ whole genome shotgun (WGS) entry which is preliminary data.</text>
</comment>
<keyword evidence="7" id="KW-1185">Reference proteome</keyword>
<dbReference type="Pfam" id="PF26580">
    <property type="entry name" value="Mtb12_C"/>
    <property type="match status" value="1"/>
</dbReference>
<proteinExistence type="inferred from homology"/>
<dbReference type="AlphaFoldDB" id="A0A846Y4I9"/>
<comment type="similarity">
    <text evidence="2">Belongs to the MTB12 family.</text>
</comment>
<reference evidence="6 7" key="1">
    <citation type="submission" date="2020-04" db="EMBL/GenBank/DDBJ databases">
        <title>MicrobeNet Type strains.</title>
        <authorList>
            <person name="Nicholson A.C."/>
        </authorList>
    </citation>
    <scope>NUCLEOTIDE SEQUENCE [LARGE SCALE GENOMIC DNA]</scope>
    <source>
        <strain evidence="6 7">JCM 12354</strain>
    </source>
</reference>
<dbReference type="EMBL" id="JAAXOP010000014">
    <property type="protein sequence ID" value="NKY52850.1"/>
    <property type="molecule type" value="Genomic_DNA"/>
</dbReference>
<evidence type="ECO:0000313" key="6">
    <source>
        <dbReference type="EMBL" id="NKY52850.1"/>
    </source>
</evidence>
<protein>
    <recommendedName>
        <fullName evidence="5">Low molecular weight antigen MTB12-like C-terminal domain-containing protein</fullName>
    </recommendedName>
</protein>
<dbReference type="PROSITE" id="PS51257">
    <property type="entry name" value="PROKAR_LIPOPROTEIN"/>
    <property type="match status" value="1"/>
</dbReference>
<feature type="domain" description="Low molecular weight antigen MTB12-like C-terminal" evidence="5">
    <location>
        <begin position="54"/>
        <end position="168"/>
    </location>
</feature>
<evidence type="ECO:0000256" key="2">
    <source>
        <dbReference type="ARBA" id="ARBA00093774"/>
    </source>
</evidence>
<accession>A0A846Y4I9</accession>
<feature type="signal peptide" evidence="4">
    <location>
        <begin position="1"/>
        <end position="26"/>
    </location>
</feature>
<organism evidence="6 7">
    <name type="scientific">Nocardia vermiculata</name>
    <dbReference type="NCBI Taxonomy" id="257274"/>
    <lineage>
        <taxon>Bacteria</taxon>
        <taxon>Bacillati</taxon>
        <taxon>Actinomycetota</taxon>
        <taxon>Actinomycetes</taxon>
        <taxon>Mycobacteriales</taxon>
        <taxon>Nocardiaceae</taxon>
        <taxon>Nocardia</taxon>
    </lineage>
</organism>
<sequence length="172" mass="17763">MKLQMTGRIAVAAVAVVAALGMSACGDGDKHEGHKVTTSQAAPTSAEAAGDTPPVPTVADLNSELAQALDPAVPAAEKAQWLEDGDEALAKDPEMMQKLTDAYQQNNATINVTDVAYLGGDTLTAKVDFAVNGGAPTKADVPFVAQDGQWRLQKSWACAGLKNLGQQSPACE</sequence>
<dbReference type="InterPro" id="IPR058644">
    <property type="entry name" value="Mtb12-like_C"/>
</dbReference>
<name>A0A846Y4I9_9NOCA</name>
<feature type="region of interest" description="Disordered" evidence="3">
    <location>
        <begin position="27"/>
        <end position="54"/>
    </location>
</feature>
<evidence type="ECO:0000259" key="5">
    <source>
        <dbReference type="Pfam" id="PF26580"/>
    </source>
</evidence>
<gene>
    <name evidence="6" type="ORF">HGA08_21850</name>
</gene>